<reference evidence="1 2" key="1">
    <citation type="submission" date="2018-03" db="EMBL/GenBank/DDBJ databases">
        <title>Genomes of Pezizomycetes fungi and the evolution of truffles.</title>
        <authorList>
            <person name="Murat C."/>
            <person name="Payen T."/>
            <person name="Noel B."/>
            <person name="Kuo A."/>
            <person name="Martin F.M."/>
        </authorList>
    </citation>
    <scope>NUCLEOTIDE SEQUENCE [LARGE SCALE GENOMIC DNA]</scope>
    <source>
        <strain evidence="1">091103-1</strain>
    </source>
</reference>
<dbReference type="Proteomes" id="UP000246991">
    <property type="component" value="Unassembled WGS sequence"/>
</dbReference>
<dbReference type="AlphaFoldDB" id="A0A317SHF2"/>
<name>A0A317SHF2_9PEZI</name>
<feature type="non-terminal residue" evidence="1">
    <location>
        <position position="1"/>
    </location>
</feature>
<comment type="caution">
    <text evidence="1">The sequence shown here is derived from an EMBL/GenBank/DDBJ whole genome shotgun (WGS) entry which is preliminary data.</text>
</comment>
<organism evidence="1 2">
    <name type="scientific">Tuber magnatum</name>
    <name type="common">white Piedmont truffle</name>
    <dbReference type="NCBI Taxonomy" id="42249"/>
    <lineage>
        <taxon>Eukaryota</taxon>
        <taxon>Fungi</taxon>
        <taxon>Dikarya</taxon>
        <taxon>Ascomycota</taxon>
        <taxon>Pezizomycotina</taxon>
        <taxon>Pezizomycetes</taxon>
        <taxon>Pezizales</taxon>
        <taxon>Tuberaceae</taxon>
        <taxon>Tuber</taxon>
    </lineage>
</organism>
<evidence type="ECO:0000313" key="2">
    <source>
        <dbReference type="Proteomes" id="UP000246991"/>
    </source>
</evidence>
<accession>A0A317SHF2</accession>
<sequence>WIIELDDMGMPPSKHFVRELMLEIMWDRGDRADTPSEKLGKDVINWFHKRYPTITSRFFQAIN</sequence>
<evidence type="ECO:0000313" key="1">
    <source>
        <dbReference type="EMBL" id="PWW72846.1"/>
    </source>
</evidence>
<gene>
    <name evidence="1" type="ORF">C7212DRAFT_222557</name>
</gene>
<keyword evidence="2" id="KW-1185">Reference proteome</keyword>
<proteinExistence type="predicted"/>
<dbReference type="EMBL" id="PYWC01000093">
    <property type="protein sequence ID" value="PWW72846.1"/>
    <property type="molecule type" value="Genomic_DNA"/>
</dbReference>
<protein>
    <submittedName>
        <fullName evidence="1">Uncharacterized protein</fullName>
    </submittedName>
</protein>